<keyword evidence="5" id="KW-0378">Hydrolase</keyword>
<keyword evidence="7" id="KW-1015">Disulfide bond</keyword>
<feature type="signal peptide" evidence="8">
    <location>
        <begin position="1"/>
        <end position="17"/>
    </location>
</feature>
<keyword evidence="3" id="KW-0929">Antimicrobial</keyword>
<keyword evidence="8" id="KW-0732">Signal</keyword>
<organism evidence="9 10">
    <name type="scientific">Brassicogethes aeneus</name>
    <name type="common">Rape pollen beetle</name>
    <name type="synonym">Meligethes aeneus</name>
    <dbReference type="NCBI Taxonomy" id="1431903"/>
    <lineage>
        <taxon>Eukaryota</taxon>
        <taxon>Metazoa</taxon>
        <taxon>Ecdysozoa</taxon>
        <taxon>Arthropoda</taxon>
        <taxon>Hexapoda</taxon>
        <taxon>Insecta</taxon>
        <taxon>Pterygota</taxon>
        <taxon>Neoptera</taxon>
        <taxon>Endopterygota</taxon>
        <taxon>Coleoptera</taxon>
        <taxon>Polyphaga</taxon>
        <taxon>Cucujiformia</taxon>
        <taxon>Nitidulidae</taxon>
        <taxon>Meligethinae</taxon>
        <taxon>Brassicogethes</taxon>
    </lineage>
</organism>
<dbReference type="PANTHER" id="PTHR11195:SF22">
    <property type="entry name" value="LYSOZYME"/>
    <property type="match status" value="1"/>
</dbReference>
<name>A0A9P0B3A8_BRAAE</name>
<dbReference type="EC" id="3.2.1.17" evidence="2"/>
<keyword evidence="10" id="KW-1185">Reference proteome</keyword>
<evidence type="ECO:0000256" key="1">
    <source>
        <dbReference type="ARBA" id="ARBA00000632"/>
    </source>
</evidence>
<feature type="disulfide bond" evidence="7">
    <location>
        <begin position="94"/>
        <end position="100"/>
    </location>
</feature>
<dbReference type="AlphaFoldDB" id="A0A9P0B3A8"/>
<dbReference type="InterPro" id="IPR008597">
    <property type="entry name" value="Invert_lysozyme"/>
</dbReference>
<comment type="catalytic activity">
    <reaction evidence="1">
        <text>Hydrolysis of (1-&gt;4)-beta-linkages between N-acetylmuramic acid and N-acetyl-D-glucosamine residues in a peptidoglycan and between N-acetyl-D-glucosamine residues in chitodextrins.</text>
        <dbReference type="EC" id="3.2.1.17"/>
    </reaction>
</comment>
<dbReference type="GO" id="GO:0042742">
    <property type="term" value="P:defense response to bacterium"/>
    <property type="evidence" value="ECO:0007669"/>
    <property type="project" value="UniProtKB-KW"/>
</dbReference>
<evidence type="ECO:0000256" key="6">
    <source>
        <dbReference type="ARBA" id="ARBA00023295"/>
    </source>
</evidence>
<evidence type="ECO:0000256" key="4">
    <source>
        <dbReference type="ARBA" id="ARBA00022638"/>
    </source>
</evidence>
<feature type="disulfide bond" evidence="7">
    <location>
        <begin position="44"/>
        <end position="123"/>
    </location>
</feature>
<evidence type="ECO:0000256" key="5">
    <source>
        <dbReference type="ARBA" id="ARBA00022801"/>
    </source>
</evidence>
<dbReference type="EMBL" id="OV121134">
    <property type="protein sequence ID" value="CAH0553837.1"/>
    <property type="molecule type" value="Genomic_DNA"/>
</dbReference>
<dbReference type="PANTHER" id="PTHR11195">
    <property type="entry name" value="DESTABILASE-RELATED"/>
    <property type="match status" value="1"/>
</dbReference>
<proteinExistence type="predicted"/>
<evidence type="ECO:0000313" key="10">
    <source>
        <dbReference type="Proteomes" id="UP001154078"/>
    </source>
</evidence>
<evidence type="ECO:0000256" key="2">
    <source>
        <dbReference type="ARBA" id="ARBA00012732"/>
    </source>
</evidence>
<dbReference type="OrthoDB" id="6693682at2759"/>
<dbReference type="Pfam" id="PF05497">
    <property type="entry name" value="Destabilase"/>
    <property type="match status" value="1"/>
</dbReference>
<keyword evidence="6" id="KW-0326">Glycosidase</keyword>
<evidence type="ECO:0000313" key="9">
    <source>
        <dbReference type="EMBL" id="CAH0553837.1"/>
    </source>
</evidence>
<sequence>MFKILTLLCVMFYYSCSCKQQLYEDKNSFEYRQKYFKWPLSQTCLDCIWKYFGAKEGNELNGGPFFISKYYWSDANSPTVNNENPKDKNAYKNCVRNVYCSMVTMQNYMNRYKQFCSTTELTCYHYLKMHNLGGQSCNKEWNVKPDNADRICNFTEPTGYMHL</sequence>
<keyword evidence="4" id="KW-0081">Bacteriolytic enzyme</keyword>
<evidence type="ECO:0000256" key="3">
    <source>
        <dbReference type="ARBA" id="ARBA00022529"/>
    </source>
</evidence>
<dbReference type="GO" id="GO:0031640">
    <property type="term" value="P:killing of cells of another organism"/>
    <property type="evidence" value="ECO:0007669"/>
    <property type="project" value="UniProtKB-KW"/>
</dbReference>
<feature type="chain" id="PRO_5040428222" description="lysozyme" evidence="8">
    <location>
        <begin position="18"/>
        <end position="163"/>
    </location>
</feature>
<dbReference type="GO" id="GO:0003796">
    <property type="term" value="F:lysozyme activity"/>
    <property type="evidence" value="ECO:0007669"/>
    <property type="project" value="UniProtKB-EC"/>
</dbReference>
<dbReference type="Gene3D" id="1.10.530.10">
    <property type="match status" value="1"/>
</dbReference>
<dbReference type="PROSITE" id="PS51909">
    <property type="entry name" value="LYSOZYME_I"/>
    <property type="match status" value="1"/>
</dbReference>
<evidence type="ECO:0000256" key="7">
    <source>
        <dbReference type="PIRSR" id="PIRSR608597-3"/>
    </source>
</evidence>
<accession>A0A9P0B3A8</accession>
<protein>
    <recommendedName>
        <fullName evidence="2">lysozyme</fullName>
        <ecNumber evidence="2">3.2.1.17</ecNumber>
    </recommendedName>
</protein>
<evidence type="ECO:0000256" key="8">
    <source>
        <dbReference type="SAM" id="SignalP"/>
    </source>
</evidence>
<dbReference type="Proteomes" id="UP001154078">
    <property type="component" value="Chromosome 3"/>
</dbReference>
<gene>
    <name evidence="9" type="ORF">MELIAE_LOCUS5737</name>
</gene>
<reference evidence="9" key="1">
    <citation type="submission" date="2021-12" db="EMBL/GenBank/DDBJ databases">
        <authorList>
            <person name="King R."/>
        </authorList>
    </citation>
    <scope>NUCLEOTIDE SEQUENCE</scope>
</reference>